<evidence type="ECO:0000256" key="1">
    <source>
        <dbReference type="SAM" id="Coils"/>
    </source>
</evidence>
<feature type="coiled-coil region" evidence="1">
    <location>
        <begin position="154"/>
        <end position="181"/>
    </location>
</feature>
<reference evidence="2 3" key="1">
    <citation type="journal article" date="2023" name="bioRxiv">
        <title>High-quality genome assemblies of four members of thePodospora anserinaspecies complex.</title>
        <authorList>
            <person name="Ament-Velasquez S.L."/>
            <person name="Vogan A.A."/>
            <person name="Wallerman O."/>
            <person name="Hartmann F."/>
            <person name="Gautier V."/>
            <person name="Silar P."/>
            <person name="Giraud T."/>
            <person name="Johannesson H."/>
        </authorList>
    </citation>
    <scope>NUCLEOTIDE SEQUENCE [LARGE SCALE GENOMIC DNA]</scope>
    <source>
        <strain evidence="2 3">CBS 415.72m</strain>
    </source>
</reference>
<accession>A0ABR0G4K1</accession>
<comment type="caution">
    <text evidence="2">The sequence shown here is derived from an EMBL/GenBank/DDBJ whole genome shotgun (WGS) entry which is preliminary data.</text>
</comment>
<organism evidence="2 3">
    <name type="scientific">Podospora pseudocomata</name>
    <dbReference type="NCBI Taxonomy" id="2093779"/>
    <lineage>
        <taxon>Eukaryota</taxon>
        <taxon>Fungi</taxon>
        <taxon>Dikarya</taxon>
        <taxon>Ascomycota</taxon>
        <taxon>Pezizomycotina</taxon>
        <taxon>Sordariomycetes</taxon>
        <taxon>Sordariomycetidae</taxon>
        <taxon>Sordariales</taxon>
        <taxon>Podosporaceae</taxon>
        <taxon>Podospora</taxon>
    </lineage>
</organism>
<evidence type="ECO:0000313" key="3">
    <source>
        <dbReference type="Proteomes" id="UP001323405"/>
    </source>
</evidence>
<name>A0ABR0G4K1_9PEZI</name>
<dbReference type="EMBL" id="JAFFHA010000009">
    <property type="protein sequence ID" value="KAK4650672.1"/>
    <property type="molecule type" value="Genomic_DNA"/>
</dbReference>
<keyword evidence="1" id="KW-0175">Coiled coil</keyword>
<proteinExistence type="predicted"/>
<keyword evidence="3" id="KW-1185">Reference proteome</keyword>
<dbReference type="GeneID" id="87904162"/>
<protein>
    <submittedName>
        <fullName evidence="2">Uncharacterized protein</fullName>
    </submittedName>
</protein>
<evidence type="ECO:0000313" key="2">
    <source>
        <dbReference type="EMBL" id="KAK4650672.1"/>
    </source>
</evidence>
<dbReference type="Proteomes" id="UP001323405">
    <property type="component" value="Unassembled WGS sequence"/>
</dbReference>
<dbReference type="RefSeq" id="XP_062739647.1">
    <property type="nucleotide sequence ID" value="XM_062884326.1"/>
</dbReference>
<gene>
    <name evidence="2" type="ORF">QC762_0112440</name>
</gene>
<sequence length="253" mass="28179">MARILSGGIGEKFGTTRILPSTMDGKYNGVDEVKFLRSWAYYWHDFSKEAFARLAKLGTRNKEIESSETRLRRLHHGCIGSRIAVHGIFTRTEDSGQQTTIDALVKRVEDLEGICTKNTMADQQKTIGALLKRIWSSRGQQVDNLHDTNLQPVLTKQQKIIRGLEERLEDLEDETTGQTVAEQQTDIGELKECLEYLEVNSTSNTLAAKQETAIDTLAKRAEQLETSIKKFSAFASAASTIELAVTAGDADAR</sequence>